<evidence type="ECO:0000256" key="2">
    <source>
        <dbReference type="ARBA" id="ARBA00022729"/>
    </source>
</evidence>
<reference evidence="4 5" key="1">
    <citation type="journal article" date="2020" name="Mol. Biol. Evol.">
        <title>Distinct Expression and Methylation Patterns for Genes with Different Fates following a Single Whole-Genome Duplication in Flowering Plants.</title>
        <authorList>
            <person name="Shi T."/>
            <person name="Rahmani R.S."/>
            <person name="Gugger P.F."/>
            <person name="Wang M."/>
            <person name="Li H."/>
            <person name="Zhang Y."/>
            <person name="Li Z."/>
            <person name="Wang Q."/>
            <person name="Van de Peer Y."/>
            <person name="Marchal K."/>
            <person name="Chen J."/>
        </authorList>
    </citation>
    <scope>NUCLEOTIDE SEQUENCE [LARGE SCALE GENOMIC DNA]</scope>
    <source>
        <tissue evidence="4">Leaf</tissue>
    </source>
</reference>
<dbReference type="SUPFAM" id="SSF52058">
    <property type="entry name" value="L domain-like"/>
    <property type="match status" value="1"/>
</dbReference>
<proteinExistence type="predicted"/>
<dbReference type="Pfam" id="PF00560">
    <property type="entry name" value="LRR_1"/>
    <property type="match status" value="1"/>
</dbReference>
<keyword evidence="1" id="KW-0433">Leucine-rich repeat</keyword>
<keyword evidence="2" id="KW-0732">Signal</keyword>
<dbReference type="Proteomes" id="UP000607653">
    <property type="component" value="Unassembled WGS sequence"/>
</dbReference>
<comment type="caution">
    <text evidence="4">The sequence shown here is derived from an EMBL/GenBank/DDBJ whole genome shotgun (WGS) entry which is preliminary data.</text>
</comment>
<dbReference type="AlphaFoldDB" id="A0A822XNR1"/>
<dbReference type="FunFam" id="3.80.10.10:FF:000383">
    <property type="entry name" value="Leucine-rich repeat receptor protein kinase EMS1"/>
    <property type="match status" value="1"/>
</dbReference>
<organism evidence="4 5">
    <name type="scientific">Nelumbo nucifera</name>
    <name type="common">Sacred lotus</name>
    <dbReference type="NCBI Taxonomy" id="4432"/>
    <lineage>
        <taxon>Eukaryota</taxon>
        <taxon>Viridiplantae</taxon>
        <taxon>Streptophyta</taxon>
        <taxon>Embryophyta</taxon>
        <taxon>Tracheophyta</taxon>
        <taxon>Spermatophyta</taxon>
        <taxon>Magnoliopsida</taxon>
        <taxon>Proteales</taxon>
        <taxon>Nelumbonaceae</taxon>
        <taxon>Nelumbo</taxon>
    </lineage>
</organism>
<dbReference type="Pfam" id="PF13855">
    <property type="entry name" value="LRR_8"/>
    <property type="match status" value="1"/>
</dbReference>
<evidence type="ECO:0000256" key="1">
    <source>
        <dbReference type="ARBA" id="ARBA00022614"/>
    </source>
</evidence>
<accession>A0A822XNR1</accession>
<dbReference type="Gene3D" id="3.80.10.10">
    <property type="entry name" value="Ribonuclease Inhibitor"/>
    <property type="match status" value="1"/>
</dbReference>
<keyword evidence="3" id="KW-0677">Repeat</keyword>
<gene>
    <name evidence="4" type="ORF">HUJ06_022152</name>
</gene>
<name>A0A822XNR1_NELNU</name>
<evidence type="ECO:0000313" key="4">
    <source>
        <dbReference type="EMBL" id="DAD20689.1"/>
    </source>
</evidence>
<sequence length="106" mass="11972">MLSLTELQLDYNQLKPDVPPFIFECSKLIFLDLSNNQIAGPIPIQLMTSLNNLKILNLTNNQFEGPIPMEIMKLAELQELRVGKNKLNGTIPIDIGLLSNLRILEQ</sequence>
<protein>
    <submittedName>
        <fullName evidence="4">Uncharacterized protein</fullName>
    </submittedName>
</protein>
<dbReference type="EMBL" id="DUZY01000001">
    <property type="protein sequence ID" value="DAD20689.1"/>
    <property type="molecule type" value="Genomic_DNA"/>
</dbReference>
<keyword evidence="5" id="KW-1185">Reference proteome</keyword>
<evidence type="ECO:0000313" key="5">
    <source>
        <dbReference type="Proteomes" id="UP000607653"/>
    </source>
</evidence>
<dbReference type="PANTHER" id="PTHR48060:SF24">
    <property type="entry name" value="NON-SPECIFIC SERINE_THREONINE PROTEIN KINASE"/>
    <property type="match status" value="1"/>
</dbReference>
<dbReference type="PRINTS" id="PR00019">
    <property type="entry name" value="LEURICHRPT"/>
</dbReference>
<dbReference type="InterPro" id="IPR053211">
    <property type="entry name" value="DNA_repair-toleration"/>
</dbReference>
<evidence type="ECO:0000256" key="3">
    <source>
        <dbReference type="ARBA" id="ARBA00022737"/>
    </source>
</evidence>
<dbReference type="InterPro" id="IPR032675">
    <property type="entry name" value="LRR_dom_sf"/>
</dbReference>
<dbReference type="InterPro" id="IPR001611">
    <property type="entry name" value="Leu-rich_rpt"/>
</dbReference>
<dbReference type="PANTHER" id="PTHR48060">
    <property type="entry name" value="DNA DAMAGE-REPAIR/TOLERATION PROTEIN DRT100"/>
    <property type="match status" value="1"/>
</dbReference>